<evidence type="ECO:0008006" key="4">
    <source>
        <dbReference type="Google" id="ProtNLM"/>
    </source>
</evidence>
<reference evidence="2 3" key="1">
    <citation type="submission" date="2018-08" db="EMBL/GenBank/DDBJ databases">
        <title>Komagataeibacter sp. AV 382.</title>
        <authorList>
            <person name="Skraban J."/>
            <person name="Trcek J."/>
        </authorList>
    </citation>
    <scope>NUCLEOTIDE SEQUENCE [LARGE SCALE GENOMIC DNA]</scope>
    <source>
        <strain evidence="2 3">AV 382</strain>
    </source>
</reference>
<dbReference type="Proteomes" id="UP000262371">
    <property type="component" value="Unassembled WGS sequence"/>
</dbReference>
<organism evidence="2 3">
    <name type="scientific">Komagataeibacter melaceti</name>
    <dbReference type="NCBI Taxonomy" id="2766577"/>
    <lineage>
        <taxon>Bacteria</taxon>
        <taxon>Pseudomonadati</taxon>
        <taxon>Pseudomonadota</taxon>
        <taxon>Alphaproteobacteria</taxon>
        <taxon>Acetobacterales</taxon>
        <taxon>Acetobacteraceae</taxon>
        <taxon>Komagataeibacter</taxon>
    </lineage>
</organism>
<feature type="chain" id="PRO_5016671478" description="Copper resistance protein NlpE" evidence="1">
    <location>
        <begin position="25"/>
        <end position="127"/>
    </location>
</feature>
<dbReference type="EMBL" id="QUWV01000226">
    <property type="protein sequence ID" value="RFD18448.1"/>
    <property type="molecule type" value="Genomic_DNA"/>
</dbReference>
<protein>
    <recommendedName>
        <fullName evidence="4">Copper resistance protein NlpE</fullName>
    </recommendedName>
</protein>
<dbReference type="PROSITE" id="PS51257">
    <property type="entry name" value="PROKAR_LIPOPROTEIN"/>
    <property type="match status" value="1"/>
</dbReference>
<gene>
    <name evidence="2" type="ORF">DY926_16570</name>
</gene>
<dbReference type="RefSeq" id="WP_116704341.1">
    <property type="nucleotide sequence ID" value="NZ_QUWV01000226.1"/>
</dbReference>
<proteinExistence type="predicted"/>
<keyword evidence="3" id="KW-1185">Reference proteome</keyword>
<sequence length="127" mass="13702">MTIRHLAPLTVACLVGFFSCAAMADAQHDPTGLWTGRLVTDQGTCDETRDTSTFQVGTKRLAFTPADGSIALRGVVEKGSTHYHTEALIQQPSGAPFPMVFEAHPEGDTMVGTYGTPRCRAHIVLKR</sequence>
<keyword evidence="1" id="KW-0732">Signal</keyword>
<comment type="caution">
    <text evidence="2">The sequence shown here is derived from an EMBL/GenBank/DDBJ whole genome shotgun (WGS) entry which is preliminary data.</text>
</comment>
<dbReference type="OrthoDB" id="7280352at2"/>
<evidence type="ECO:0000313" key="2">
    <source>
        <dbReference type="EMBL" id="RFD18448.1"/>
    </source>
</evidence>
<dbReference type="AlphaFoldDB" id="A0A371YW30"/>
<name>A0A371YW30_9PROT</name>
<feature type="signal peptide" evidence="1">
    <location>
        <begin position="1"/>
        <end position="24"/>
    </location>
</feature>
<evidence type="ECO:0000313" key="3">
    <source>
        <dbReference type="Proteomes" id="UP000262371"/>
    </source>
</evidence>
<evidence type="ECO:0000256" key="1">
    <source>
        <dbReference type="SAM" id="SignalP"/>
    </source>
</evidence>
<accession>A0A371YW30</accession>